<keyword evidence="3" id="KW-1185">Reference proteome</keyword>
<evidence type="ECO:0000256" key="1">
    <source>
        <dbReference type="SAM" id="Phobius"/>
    </source>
</evidence>
<dbReference type="GeneTree" id="ENSGT00960000189351"/>
<feature type="transmembrane region" description="Helical" evidence="1">
    <location>
        <begin position="32"/>
        <end position="53"/>
    </location>
</feature>
<keyword evidence="1" id="KW-1133">Transmembrane helix</keyword>
<keyword evidence="1" id="KW-0812">Transmembrane</keyword>
<reference evidence="2" key="2">
    <citation type="submission" date="2025-08" db="UniProtKB">
        <authorList>
            <consortium name="Ensembl"/>
        </authorList>
    </citation>
    <scope>IDENTIFICATION</scope>
    <source>
        <strain evidence="2">broiler</strain>
    </source>
</reference>
<dbReference type="AlphaFoldDB" id="A0A8V0YAC9"/>
<evidence type="ECO:0000313" key="2">
    <source>
        <dbReference type="Ensembl" id="ENSGALP00010012913.1"/>
    </source>
</evidence>
<protein>
    <submittedName>
        <fullName evidence="2">Uncharacterized protein</fullName>
    </submittedName>
</protein>
<dbReference type="InterPro" id="IPR031464">
    <property type="entry name" value="DUF4680"/>
</dbReference>
<dbReference type="Ensembl" id="ENSGALT00010022429.1">
    <property type="protein sequence ID" value="ENSGALP00010012913.1"/>
    <property type="gene ID" value="ENSGALG00010009397.1"/>
</dbReference>
<name>A0A8V0YAC9_CHICK</name>
<organism evidence="2 3">
    <name type="scientific">Gallus gallus</name>
    <name type="common">Chicken</name>
    <dbReference type="NCBI Taxonomy" id="9031"/>
    <lineage>
        <taxon>Eukaryota</taxon>
        <taxon>Metazoa</taxon>
        <taxon>Chordata</taxon>
        <taxon>Craniata</taxon>
        <taxon>Vertebrata</taxon>
        <taxon>Euteleostomi</taxon>
        <taxon>Archelosauria</taxon>
        <taxon>Archosauria</taxon>
        <taxon>Dinosauria</taxon>
        <taxon>Saurischia</taxon>
        <taxon>Theropoda</taxon>
        <taxon>Coelurosauria</taxon>
        <taxon>Aves</taxon>
        <taxon>Neognathae</taxon>
        <taxon>Galloanserae</taxon>
        <taxon>Galliformes</taxon>
        <taxon>Phasianidae</taxon>
        <taxon>Phasianinae</taxon>
        <taxon>Gallus</taxon>
    </lineage>
</organism>
<keyword evidence="1" id="KW-0472">Membrane</keyword>
<evidence type="ECO:0000313" key="3">
    <source>
        <dbReference type="Proteomes" id="UP000000539"/>
    </source>
</evidence>
<reference evidence="2" key="3">
    <citation type="submission" date="2025-09" db="UniProtKB">
        <authorList>
            <consortium name="Ensembl"/>
        </authorList>
    </citation>
    <scope>IDENTIFICATION</scope>
    <source>
        <strain evidence="2">broiler</strain>
    </source>
</reference>
<proteinExistence type="predicted"/>
<dbReference type="Pfam" id="PF15730">
    <property type="entry name" value="DUF4680"/>
    <property type="match status" value="1"/>
</dbReference>
<accession>A0A8V0YAC9</accession>
<dbReference type="Proteomes" id="UP000000539">
    <property type="component" value="Chromosome 13"/>
</dbReference>
<reference evidence="2" key="1">
    <citation type="submission" date="2020-11" db="EMBL/GenBank/DDBJ databases">
        <title>Gallus gallus (Chicken) genome, bGalGal1, GRCg7b, maternal haplotype autosomes + Z &amp; W.</title>
        <authorList>
            <person name="Warren W."/>
            <person name="Formenti G."/>
            <person name="Fedrigo O."/>
            <person name="Haase B."/>
            <person name="Mountcastle J."/>
            <person name="Balacco J."/>
            <person name="Tracey A."/>
            <person name="Schneider V."/>
            <person name="Okimoto R."/>
            <person name="Cheng H."/>
            <person name="Hawken R."/>
            <person name="Howe K."/>
            <person name="Jarvis E.D."/>
        </authorList>
    </citation>
    <scope>NUCLEOTIDE SEQUENCE [LARGE SCALE GENOMIC DNA]</scope>
    <source>
        <strain evidence="2">Broiler</strain>
    </source>
</reference>
<sequence length="145" mass="17211">MHYVLAINVHEKGIIFRFKLVSRMGSSKSHDISMLTSIYICSSYIPLIFFLQFSPLMSPPPPPPPPRSLHQKAERFHSHAEEFKVLQHERCFYTNFLYASLRKFIFIFQTQVWLKVWKVISKMLEENEKFRHRLLTCSQFSGESK</sequence>